<evidence type="ECO:0000313" key="3">
    <source>
        <dbReference type="Proteomes" id="UP000585272"/>
    </source>
</evidence>
<keyword evidence="2" id="KW-0255">Endonuclease</keyword>
<dbReference type="AlphaFoldDB" id="A0A840IEN3"/>
<dbReference type="RefSeq" id="WP_183343013.1">
    <property type="nucleotide sequence ID" value="NZ_JACHNU010000003.1"/>
</dbReference>
<dbReference type="EMBL" id="JACHNU010000003">
    <property type="protein sequence ID" value="MBB4663292.1"/>
    <property type="molecule type" value="Genomic_DNA"/>
</dbReference>
<dbReference type="GO" id="GO:0004519">
    <property type="term" value="F:endonuclease activity"/>
    <property type="evidence" value="ECO:0007669"/>
    <property type="project" value="UniProtKB-KW"/>
</dbReference>
<name>A0A840IEN3_9ACTN</name>
<dbReference type="Pfam" id="PF13391">
    <property type="entry name" value="HNH_2"/>
    <property type="match status" value="1"/>
</dbReference>
<dbReference type="Proteomes" id="UP000585272">
    <property type="component" value="Unassembled WGS sequence"/>
</dbReference>
<keyword evidence="2" id="KW-0540">Nuclease</keyword>
<sequence>MSDERDLELRRAAFEHVRALSRRFDDIVPVTALQAGFEFQGERVSFGSFYSGIFRPRQMRGPAALCLVTAPPKQSGRAPYEDGYDERTGGFVYHYRTAKSETAGARLQAETDNRKLRAAFELAVPLIYFHGVAPGQYAPVCPVFITEDDDDRRVVTLQAALPLADVGEQGIQSTSDTRRYATQEVRVRLHQHRFRFEVLRAYSGSCAVCRLREASLVQAAHIIEDRMPTGAAVVVNGIALCAIHHLAYDRNVMGIDPTGVIHIASRLLNEIDGPMLRHGLQEFHGEAISMPRRSVDRPDPDRLEQRYAQYKLSA</sequence>
<gene>
    <name evidence="2" type="ORF">BDZ31_002881</name>
</gene>
<comment type="caution">
    <text evidence="2">The sequence shown here is derived from an EMBL/GenBank/DDBJ whole genome shotgun (WGS) entry which is preliminary data.</text>
</comment>
<keyword evidence="2" id="KW-0378">Hydrolase</keyword>
<dbReference type="InterPro" id="IPR003615">
    <property type="entry name" value="HNH_nuc"/>
</dbReference>
<feature type="domain" description="HNH nuclease" evidence="1">
    <location>
        <begin position="206"/>
        <end position="256"/>
    </location>
</feature>
<keyword evidence="3" id="KW-1185">Reference proteome</keyword>
<evidence type="ECO:0000259" key="1">
    <source>
        <dbReference type="Pfam" id="PF13391"/>
    </source>
</evidence>
<accession>A0A840IEN3</accession>
<evidence type="ECO:0000313" key="2">
    <source>
        <dbReference type="EMBL" id="MBB4663292.1"/>
    </source>
</evidence>
<proteinExistence type="predicted"/>
<organism evidence="2 3">
    <name type="scientific">Conexibacter arvalis</name>
    <dbReference type="NCBI Taxonomy" id="912552"/>
    <lineage>
        <taxon>Bacteria</taxon>
        <taxon>Bacillati</taxon>
        <taxon>Actinomycetota</taxon>
        <taxon>Thermoleophilia</taxon>
        <taxon>Solirubrobacterales</taxon>
        <taxon>Conexibacteraceae</taxon>
        <taxon>Conexibacter</taxon>
    </lineage>
</organism>
<protein>
    <submittedName>
        <fullName evidence="2">Putative restriction endonuclease</fullName>
    </submittedName>
</protein>
<reference evidence="2 3" key="1">
    <citation type="submission" date="2020-08" db="EMBL/GenBank/DDBJ databases">
        <title>Genomic Encyclopedia of Archaeal and Bacterial Type Strains, Phase II (KMG-II): from individual species to whole genera.</title>
        <authorList>
            <person name="Goeker M."/>
        </authorList>
    </citation>
    <scope>NUCLEOTIDE SEQUENCE [LARGE SCALE GENOMIC DNA]</scope>
    <source>
        <strain evidence="2 3">DSM 23288</strain>
    </source>
</reference>